<keyword evidence="1" id="KW-0805">Transcription regulation</keyword>
<dbReference type="InterPro" id="IPR005471">
    <property type="entry name" value="Tscrpt_reg_IclR_N"/>
</dbReference>
<dbReference type="InterPro" id="IPR036388">
    <property type="entry name" value="WH-like_DNA-bd_sf"/>
</dbReference>
<dbReference type="InterPro" id="IPR014757">
    <property type="entry name" value="Tscrpt_reg_IclR_C"/>
</dbReference>
<dbReference type="RefSeq" id="WP_342806822.1">
    <property type="nucleotide sequence ID" value="NZ_JAOPJZ010000002.1"/>
</dbReference>
<dbReference type="InterPro" id="IPR050707">
    <property type="entry name" value="HTH_MetabolicPath_Reg"/>
</dbReference>
<dbReference type="SUPFAM" id="SSF55781">
    <property type="entry name" value="GAF domain-like"/>
    <property type="match status" value="1"/>
</dbReference>
<evidence type="ECO:0000313" key="7">
    <source>
        <dbReference type="Proteomes" id="UP001321047"/>
    </source>
</evidence>
<dbReference type="Gene3D" id="1.10.10.10">
    <property type="entry name" value="Winged helix-like DNA-binding domain superfamily/Winged helix DNA-binding domain"/>
    <property type="match status" value="1"/>
</dbReference>
<dbReference type="InterPro" id="IPR036390">
    <property type="entry name" value="WH_DNA-bd_sf"/>
</dbReference>
<dbReference type="PROSITE" id="PS51077">
    <property type="entry name" value="HTH_ICLR"/>
    <property type="match status" value="1"/>
</dbReference>
<keyword evidence="2" id="KW-0238">DNA-binding</keyword>
<evidence type="ECO:0000259" key="5">
    <source>
        <dbReference type="PROSITE" id="PS51078"/>
    </source>
</evidence>
<dbReference type="PANTHER" id="PTHR30136">
    <property type="entry name" value="HELIX-TURN-HELIX TRANSCRIPTIONAL REGULATOR, ICLR FAMILY"/>
    <property type="match status" value="1"/>
</dbReference>
<dbReference type="Pfam" id="PF01614">
    <property type="entry name" value="IclR_C"/>
    <property type="match status" value="1"/>
</dbReference>
<feature type="domain" description="HTH iclR-type" evidence="4">
    <location>
        <begin position="14"/>
        <end position="74"/>
    </location>
</feature>
<dbReference type="SMART" id="SM00418">
    <property type="entry name" value="HTH_ARSR"/>
    <property type="match status" value="1"/>
</dbReference>
<accession>A0AAP2Z6R2</accession>
<dbReference type="Pfam" id="PF09339">
    <property type="entry name" value="HTH_IclR"/>
    <property type="match status" value="1"/>
</dbReference>
<dbReference type="InterPro" id="IPR029016">
    <property type="entry name" value="GAF-like_dom_sf"/>
</dbReference>
<dbReference type="AlphaFoldDB" id="A0AAP2Z6R2"/>
<evidence type="ECO:0000256" key="1">
    <source>
        <dbReference type="ARBA" id="ARBA00023015"/>
    </source>
</evidence>
<dbReference type="InterPro" id="IPR001845">
    <property type="entry name" value="HTH_ArsR_DNA-bd_dom"/>
</dbReference>
<proteinExistence type="predicted"/>
<dbReference type="InterPro" id="IPR011991">
    <property type="entry name" value="ArsR-like_HTH"/>
</dbReference>
<evidence type="ECO:0000259" key="4">
    <source>
        <dbReference type="PROSITE" id="PS51077"/>
    </source>
</evidence>
<dbReference type="Proteomes" id="UP001321047">
    <property type="component" value="Unassembled WGS sequence"/>
</dbReference>
<dbReference type="SMART" id="SM00346">
    <property type="entry name" value="HTH_ICLR"/>
    <property type="match status" value="1"/>
</dbReference>
<feature type="domain" description="IclR-ED" evidence="5">
    <location>
        <begin position="75"/>
        <end position="260"/>
    </location>
</feature>
<evidence type="ECO:0000256" key="2">
    <source>
        <dbReference type="ARBA" id="ARBA00023125"/>
    </source>
</evidence>
<name>A0AAP2Z6R2_9EURY</name>
<protein>
    <submittedName>
        <fullName evidence="6">IclR family transcriptional regulator</fullName>
    </submittedName>
</protein>
<dbReference type="PANTHER" id="PTHR30136:SF35">
    <property type="entry name" value="HTH-TYPE TRANSCRIPTIONAL REGULATOR RV1719"/>
    <property type="match status" value="1"/>
</dbReference>
<dbReference type="GO" id="GO:0003677">
    <property type="term" value="F:DNA binding"/>
    <property type="evidence" value="ECO:0007669"/>
    <property type="project" value="UniProtKB-KW"/>
</dbReference>
<dbReference type="Gene3D" id="3.30.450.40">
    <property type="match status" value="1"/>
</dbReference>
<dbReference type="SUPFAM" id="SSF46785">
    <property type="entry name" value="Winged helix' DNA-binding domain"/>
    <property type="match status" value="1"/>
</dbReference>
<keyword evidence="7" id="KW-1185">Reference proteome</keyword>
<dbReference type="EMBL" id="JAOPJZ010000002">
    <property type="protein sequence ID" value="MCU4751248.1"/>
    <property type="molecule type" value="Genomic_DNA"/>
</dbReference>
<gene>
    <name evidence="6" type="ORF">OB919_04500</name>
</gene>
<reference evidence="6 7" key="1">
    <citation type="submission" date="2022-09" db="EMBL/GenBank/DDBJ databases">
        <title>Enrichment on poylsaccharides allowed isolation of novel metabolic and taxonomic groups of Haloarchaea.</title>
        <authorList>
            <person name="Sorokin D.Y."/>
            <person name="Elcheninov A.G."/>
            <person name="Khizhniak T.V."/>
            <person name="Kolganova T.V."/>
            <person name="Kublanov I.V."/>
        </authorList>
    </citation>
    <scope>NUCLEOTIDE SEQUENCE [LARGE SCALE GENOMIC DNA]</scope>
    <source>
        <strain evidence="6 7">AArc-curdl1</strain>
    </source>
</reference>
<dbReference type="PROSITE" id="PS51078">
    <property type="entry name" value="ICLR_ED"/>
    <property type="match status" value="1"/>
</dbReference>
<dbReference type="CDD" id="cd00090">
    <property type="entry name" value="HTH_ARSR"/>
    <property type="match status" value="1"/>
</dbReference>
<keyword evidence="3" id="KW-0804">Transcription</keyword>
<evidence type="ECO:0000313" key="6">
    <source>
        <dbReference type="EMBL" id="MCU4751248.1"/>
    </source>
</evidence>
<organism evidence="6 7">
    <name type="scientific">Natronosalvus hydrolyticus</name>
    <dbReference type="NCBI Taxonomy" id="2979988"/>
    <lineage>
        <taxon>Archaea</taxon>
        <taxon>Methanobacteriati</taxon>
        <taxon>Methanobacteriota</taxon>
        <taxon>Stenosarchaea group</taxon>
        <taxon>Halobacteria</taxon>
        <taxon>Halobacteriales</taxon>
        <taxon>Natrialbaceae</taxon>
        <taxon>Natronosalvus</taxon>
    </lineage>
</organism>
<dbReference type="GO" id="GO:0003700">
    <property type="term" value="F:DNA-binding transcription factor activity"/>
    <property type="evidence" value="ECO:0007669"/>
    <property type="project" value="InterPro"/>
</dbReference>
<dbReference type="GO" id="GO:0045892">
    <property type="term" value="P:negative regulation of DNA-templated transcription"/>
    <property type="evidence" value="ECO:0007669"/>
    <property type="project" value="TreeGrafter"/>
</dbReference>
<sequence>MSSSIDPSNGKKRIQAVQTTLEILDALRAHGDAGVTEISKEIGVTKGTVYNHLATLEENDYVYKDANDRYQLGLRFIDVAHHAKSRIPILELARTEVDKLAEKSGEMALFTVEEHGMGVCLYVAYGEQAVQTPLYVGHRSELHHTAVGKAILAHLADERVAEIIDNRGLTEITEHTITQKQALLEQLEDVRKRGIAFNNQETIHGLVGVGAPIKNQHGEVLGALSIIGPSSRMDEDRLQRELPDMIMRSVNVIEINSTSL</sequence>
<evidence type="ECO:0000256" key="3">
    <source>
        <dbReference type="ARBA" id="ARBA00023163"/>
    </source>
</evidence>
<comment type="caution">
    <text evidence="6">The sequence shown here is derived from an EMBL/GenBank/DDBJ whole genome shotgun (WGS) entry which is preliminary data.</text>
</comment>